<proteinExistence type="predicted"/>
<dbReference type="EMBL" id="JAAALK010000082">
    <property type="protein sequence ID" value="KAG8084051.1"/>
    <property type="molecule type" value="Genomic_DNA"/>
</dbReference>
<keyword evidence="3" id="KW-1185">Reference proteome</keyword>
<protein>
    <submittedName>
        <fullName evidence="2">Uncharacterized protein</fullName>
    </submittedName>
</protein>
<reference evidence="2" key="1">
    <citation type="journal article" date="2021" name="bioRxiv">
        <title>Whole Genome Assembly and Annotation of Northern Wild Rice, Zizania palustris L., Supports a Whole Genome Duplication in the Zizania Genus.</title>
        <authorList>
            <person name="Haas M."/>
            <person name="Kono T."/>
            <person name="Macchietto M."/>
            <person name="Millas R."/>
            <person name="McGilp L."/>
            <person name="Shao M."/>
            <person name="Duquette J."/>
            <person name="Hirsch C.N."/>
            <person name="Kimball J."/>
        </authorList>
    </citation>
    <scope>NUCLEOTIDE SEQUENCE</scope>
    <source>
        <tissue evidence="2">Fresh leaf tissue</tissue>
    </source>
</reference>
<evidence type="ECO:0000313" key="3">
    <source>
        <dbReference type="Proteomes" id="UP000729402"/>
    </source>
</evidence>
<evidence type="ECO:0000256" key="1">
    <source>
        <dbReference type="SAM" id="MobiDB-lite"/>
    </source>
</evidence>
<name>A0A8J5TMA9_ZIZPA</name>
<accession>A0A8J5TMA9</accession>
<reference evidence="2" key="2">
    <citation type="submission" date="2021-02" db="EMBL/GenBank/DDBJ databases">
        <authorList>
            <person name="Kimball J.A."/>
            <person name="Haas M.W."/>
            <person name="Macchietto M."/>
            <person name="Kono T."/>
            <person name="Duquette J."/>
            <person name="Shao M."/>
        </authorList>
    </citation>
    <scope>NUCLEOTIDE SEQUENCE</scope>
    <source>
        <tissue evidence="2">Fresh leaf tissue</tissue>
    </source>
</reference>
<dbReference type="Proteomes" id="UP000729402">
    <property type="component" value="Unassembled WGS sequence"/>
</dbReference>
<feature type="region of interest" description="Disordered" evidence="1">
    <location>
        <begin position="94"/>
        <end position="121"/>
    </location>
</feature>
<gene>
    <name evidence="2" type="ORF">GUJ93_ZPchr0010g8548</name>
</gene>
<evidence type="ECO:0000313" key="2">
    <source>
        <dbReference type="EMBL" id="KAG8084051.1"/>
    </source>
</evidence>
<organism evidence="2 3">
    <name type="scientific">Zizania palustris</name>
    <name type="common">Northern wild rice</name>
    <dbReference type="NCBI Taxonomy" id="103762"/>
    <lineage>
        <taxon>Eukaryota</taxon>
        <taxon>Viridiplantae</taxon>
        <taxon>Streptophyta</taxon>
        <taxon>Embryophyta</taxon>
        <taxon>Tracheophyta</taxon>
        <taxon>Spermatophyta</taxon>
        <taxon>Magnoliopsida</taxon>
        <taxon>Liliopsida</taxon>
        <taxon>Poales</taxon>
        <taxon>Poaceae</taxon>
        <taxon>BOP clade</taxon>
        <taxon>Oryzoideae</taxon>
        <taxon>Oryzeae</taxon>
        <taxon>Zizaniinae</taxon>
        <taxon>Zizania</taxon>
    </lineage>
</organism>
<sequence length="134" mass="13401">MAALSVSVVEIVMVDVPDIYTPTTGVLVVRSAMETNTTISVATTPATEVVEPISAATTVTSPPILGDPTAACPMLLATVVPMVPPSLGSGIKVLSTNKSGSDGGSGNTSSNDDGVIIPPSTSLTSDVFESAQLL</sequence>
<comment type="caution">
    <text evidence="2">The sequence shown here is derived from an EMBL/GenBank/DDBJ whole genome shotgun (WGS) entry which is preliminary data.</text>
</comment>
<dbReference type="AlphaFoldDB" id="A0A8J5TMA9"/>